<dbReference type="Proteomes" id="UP000270230">
    <property type="component" value="Unassembled WGS sequence"/>
</dbReference>
<dbReference type="GO" id="GO:0006897">
    <property type="term" value="P:endocytosis"/>
    <property type="evidence" value="ECO:0007669"/>
    <property type="project" value="TreeGrafter"/>
</dbReference>
<sequence length="216" mass="24030">MLIHDEGGMTMQARIIPSFARSGRPRAKLMAYERSLDDFGDLPHVITETGTLMGLLDSYVQNIRAIILAVVQASNDIANQSIIQKSKRFDQTGGRTVGIITKPDLVNIGTEGRVAALSKNQDEMRLILGVFLPKNPSPTELSELSNHLLGEQNEETLFARSPWNQHQLHKEKLGASNLRGSLQQLLDNHLGHELAKIREEIRTLLRKVDHELSDGA</sequence>
<evidence type="ECO:0008006" key="3">
    <source>
        <dbReference type="Google" id="ProtNLM"/>
    </source>
</evidence>
<dbReference type="AlphaFoldDB" id="A0A3M7BGP2"/>
<dbReference type="PRINTS" id="PR00195">
    <property type="entry name" value="DYNAMIN"/>
</dbReference>
<dbReference type="InterPro" id="IPR027417">
    <property type="entry name" value="P-loop_NTPase"/>
</dbReference>
<reference evidence="1 2" key="1">
    <citation type="journal article" date="2018" name="BMC Genomics">
        <title>Genomic evidence for intraspecific hybridization in a clonal and extremely halotolerant yeast.</title>
        <authorList>
            <person name="Gostincar C."/>
            <person name="Stajich J.E."/>
            <person name="Zupancic J."/>
            <person name="Zalar P."/>
            <person name="Gunde-Cimerman N."/>
        </authorList>
    </citation>
    <scope>NUCLEOTIDE SEQUENCE [LARGE SCALE GENOMIC DNA]</scope>
    <source>
        <strain evidence="1 2">EXF-151</strain>
    </source>
</reference>
<dbReference type="GO" id="GO:0005739">
    <property type="term" value="C:mitochondrion"/>
    <property type="evidence" value="ECO:0007669"/>
    <property type="project" value="TreeGrafter"/>
</dbReference>
<evidence type="ECO:0000313" key="2">
    <source>
        <dbReference type="Proteomes" id="UP000270230"/>
    </source>
</evidence>
<comment type="caution">
    <text evidence="1">The sequence shown here is derived from an EMBL/GenBank/DDBJ whole genome shotgun (WGS) entry which is preliminary data.</text>
</comment>
<dbReference type="InterPro" id="IPR022812">
    <property type="entry name" value="Dynamin"/>
</dbReference>
<dbReference type="GO" id="GO:0005874">
    <property type="term" value="C:microtubule"/>
    <property type="evidence" value="ECO:0007669"/>
    <property type="project" value="TreeGrafter"/>
</dbReference>
<dbReference type="PANTHER" id="PTHR11566:SF21">
    <property type="entry name" value="DYNAMIN RELATED PROTEIN 1, ISOFORM A"/>
    <property type="match status" value="1"/>
</dbReference>
<organism evidence="1 2">
    <name type="scientific">Hortaea werneckii</name>
    <name type="common">Black yeast</name>
    <name type="synonym">Cladosporium werneckii</name>
    <dbReference type="NCBI Taxonomy" id="91943"/>
    <lineage>
        <taxon>Eukaryota</taxon>
        <taxon>Fungi</taxon>
        <taxon>Dikarya</taxon>
        <taxon>Ascomycota</taxon>
        <taxon>Pezizomycotina</taxon>
        <taxon>Dothideomycetes</taxon>
        <taxon>Dothideomycetidae</taxon>
        <taxon>Mycosphaerellales</taxon>
        <taxon>Teratosphaeriaceae</taxon>
        <taxon>Hortaea</taxon>
    </lineage>
</organism>
<dbReference type="GO" id="GO:0008017">
    <property type="term" value="F:microtubule binding"/>
    <property type="evidence" value="ECO:0007669"/>
    <property type="project" value="TreeGrafter"/>
</dbReference>
<gene>
    <name evidence="1" type="ORF">D0865_12984</name>
</gene>
<dbReference type="GO" id="GO:0016020">
    <property type="term" value="C:membrane"/>
    <property type="evidence" value="ECO:0007669"/>
    <property type="project" value="TreeGrafter"/>
</dbReference>
<dbReference type="GO" id="GO:0003924">
    <property type="term" value="F:GTPase activity"/>
    <property type="evidence" value="ECO:0007669"/>
    <property type="project" value="TreeGrafter"/>
</dbReference>
<dbReference type="GO" id="GO:0000266">
    <property type="term" value="P:mitochondrial fission"/>
    <property type="evidence" value="ECO:0007669"/>
    <property type="project" value="TreeGrafter"/>
</dbReference>
<dbReference type="PANTHER" id="PTHR11566">
    <property type="entry name" value="DYNAMIN"/>
    <property type="match status" value="1"/>
</dbReference>
<accession>A0A3M7BGP2</accession>
<evidence type="ECO:0000313" key="1">
    <source>
        <dbReference type="EMBL" id="RMY38854.1"/>
    </source>
</evidence>
<dbReference type="SUPFAM" id="SSF52540">
    <property type="entry name" value="P-loop containing nucleoside triphosphate hydrolases"/>
    <property type="match status" value="1"/>
</dbReference>
<name>A0A3M7BGP2_HORWE</name>
<proteinExistence type="predicted"/>
<protein>
    <recommendedName>
        <fullName evidence="3">Dynamin stalk domain-containing protein</fullName>
    </recommendedName>
</protein>
<dbReference type="OrthoDB" id="415706at2759"/>
<dbReference type="Gene3D" id="3.40.50.300">
    <property type="entry name" value="P-loop containing nucleotide triphosphate hydrolases"/>
    <property type="match status" value="1"/>
</dbReference>
<dbReference type="EMBL" id="QWIN01001598">
    <property type="protein sequence ID" value="RMY38854.1"/>
    <property type="molecule type" value="Genomic_DNA"/>
</dbReference>
<dbReference type="GO" id="GO:0016559">
    <property type="term" value="P:peroxisome fission"/>
    <property type="evidence" value="ECO:0007669"/>
    <property type="project" value="TreeGrafter"/>
</dbReference>
<dbReference type="GO" id="GO:0048312">
    <property type="term" value="P:intracellular distribution of mitochondria"/>
    <property type="evidence" value="ECO:0007669"/>
    <property type="project" value="TreeGrafter"/>
</dbReference>